<protein>
    <submittedName>
        <fullName evidence="1">Uncharacterized protein</fullName>
    </submittedName>
</protein>
<sequence length="322" mass="36002">MAVSRRRHRYYPVIMHRPSSRTVVLWTFRSPRTHPESTPHAPSTLLHLANSSSQRRSARPLLLSVTYTSTPSVAQDCCPGIPEYPLRRDGSSFPACVDTLCARVVDTAPLICVLCPSNGHYLHVINSYAPETACNTEPMSSCFGQENCLRVCCIWVYVWGTQQRHRLNPSRSGRRSCLLADLPGRRRRRPFQIIFHVPAGTRLGACFRLCSAFPSFLSPSEIRLFSRSCPASTPAAFHPPRPNRRARIPLESALPLTDCILQRIILVLDCKTHSICPLIFVHPNSLLSPALWLRASGFRCWKYGSDGSAQDTIGVVSLARVE</sequence>
<dbReference type="AlphaFoldDB" id="A0AAD7A8L6"/>
<accession>A0AAD7A8L6</accession>
<proteinExistence type="predicted"/>
<evidence type="ECO:0000313" key="1">
    <source>
        <dbReference type="EMBL" id="KAJ7351463.1"/>
    </source>
</evidence>
<reference evidence="1" key="1">
    <citation type="submission" date="2023-03" db="EMBL/GenBank/DDBJ databases">
        <title>Massive genome expansion in bonnet fungi (Mycena s.s.) driven by repeated elements and novel gene families across ecological guilds.</title>
        <authorList>
            <consortium name="Lawrence Berkeley National Laboratory"/>
            <person name="Harder C.B."/>
            <person name="Miyauchi S."/>
            <person name="Viragh M."/>
            <person name="Kuo A."/>
            <person name="Thoen E."/>
            <person name="Andreopoulos B."/>
            <person name="Lu D."/>
            <person name="Skrede I."/>
            <person name="Drula E."/>
            <person name="Henrissat B."/>
            <person name="Morin E."/>
            <person name="Kohler A."/>
            <person name="Barry K."/>
            <person name="LaButti K."/>
            <person name="Morin E."/>
            <person name="Salamov A."/>
            <person name="Lipzen A."/>
            <person name="Mereny Z."/>
            <person name="Hegedus B."/>
            <person name="Baldrian P."/>
            <person name="Stursova M."/>
            <person name="Weitz H."/>
            <person name="Taylor A."/>
            <person name="Grigoriev I.V."/>
            <person name="Nagy L.G."/>
            <person name="Martin F."/>
            <person name="Kauserud H."/>
        </authorList>
    </citation>
    <scope>NUCLEOTIDE SEQUENCE</scope>
    <source>
        <strain evidence="1">CBHHK002</strain>
    </source>
</reference>
<organism evidence="1 2">
    <name type="scientific">Mycena albidolilacea</name>
    <dbReference type="NCBI Taxonomy" id="1033008"/>
    <lineage>
        <taxon>Eukaryota</taxon>
        <taxon>Fungi</taxon>
        <taxon>Dikarya</taxon>
        <taxon>Basidiomycota</taxon>
        <taxon>Agaricomycotina</taxon>
        <taxon>Agaricomycetes</taxon>
        <taxon>Agaricomycetidae</taxon>
        <taxon>Agaricales</taxon>
        <taxon>Marasmiineae</taxon>
        <taxon>Mycenaceae</taxon>
        <taxon>Mycena</taxon>
    </lineage>
</organism>
<dbReference type="EMBL" id="JARIHO010000013">
    <property type="protein sequence ID" value="KAJ7351463.1"/>
    <property type="molecule type" value="Genomic_DNA"/>
</dbReference>
<evidence type="ECO:0000313" key="2">
    <source>
        <dbReference type="Proteomes" id="UP001218218"/>
    </source>
</evidence>
<comment type="caution">
    <text evidence="1">The sequence shown here is derived from an EMBL/GenBank/DDBJ whole genome shotgun (WGS) entry which is preliminary data.</text>
</comment>
<gene>
    <name evidence="1" type="ORF">DFH08DRAFT_100196</name>
</gene>
<name>A0AAD7A8L6_9AGAR</name>
<dbReference type="Proteomes" id="UP001218218">
    <property type="component" value="Unassembled WGS sequence"/>
</dbReference>
<keyword evidence="2" id="KW-1185">Reference proteome</keyword>